<keyword evidence="3" id="KW-1185">Reference proteome</keyword>
<dbReference type="OrthoDB" id="9810372at2"/>
<dbReference type="PANTHER" id="PTHR18964">
    <property type="entry name" value="ROK (REPRESSOR, ORF, KINASE) FAMILY"/>
    <property type="match status" value="1"/>
</dbReference>
<comment type="similarity">
    <text evidence="1">Belongs to the ROK (NagC/XylR) family.</text>
</comment>
<gene>
    <name evidence="2" type="ORF">E8P82_04115</name>
</gene>
<sequence length="321" mass="32438">MEPELGVATAAPLGPGAPVVAIDVGGTTIKAAALTSDGRLSEPLRVPTPVRGPDSAERVLDVVGQLVGELSATPADAPRAVGLALPGIFDDETGVGHWSENLGWKGVDFSALTARRFALPVALRHDVRAAAYAERRLGAARDAATALVVLIGTGVSAALFIGETTHVARGYAGEIGHAVVVPGGEKCLCGNRGCLEATASAAAVVRRYERLTGAVVPGASAVLALADSGDTAAGQIWESALDALAFGLAHAISLVAPDVIVLGGGVAEAGDTLIRPLQARLEELVRIQPVPRLTRAHFGQDAGLYGSALAARDLLGSEAGA</sequence>
<dbReference type="Gene3D" id="3.30.420.40">
    <property type="match status" value="2"/>
</dbReference>
<proteinExistence type="inferred from homology"/>
<name>A0A4S5E6T2_9MICC</name>
<evidence type="ECO:0000256" key="1">
    <source>
        <dbReference type="ARBA" id="ARBA00006479"/>
    </source>
</evidence>
<dbReference type="Pfam" id="PF00480">
    <property type="entry name" value="ROK"/>
    <property type="match status" value="1"/>
</dbReference>
<protein>
    <submittedName>
        <fullName evidence="2">ROK family protein</fullName>
    </submittedName>
</protein>
<dbReference type="Proteomes" id="UP000305233">
    <property type="component" value="Unassembled WGS sequence"/>
</dbReference>
<comment type="caution">
    <text evidence="2">The sequence shown here is derived from an EMBL/GenBank/DDBJ whole genome shotgun (WGS) entry which is preliminary data.</text>
</comment>
<evidence type="ECO:0000313" key="2">
    <source>
        <dbReference type="EMBL" id="THJ67305.1"/>
    </source>
</evidence>
<dbReference type="PANTHER" id="PTHR18964:SF149">
    <property type="entry name" value="BIFUNCTIONAL UDP-N-ACETYLGLUCOSAMINE 2-EPIMERASE_N-ACETYLMANNOSAMINE KINASE"/>
    <property type="match status" value="1"/>
</dbReference>
<dbReference type="InterPro" id="IPR000600">
    <property type="entry name" value="ROK"/>
</dbReference>
<reference evidence="2 3" key="1">
    <citation type="submission" date="2019-04" db="EMBL/GenBank/DDBJ databases">
        <authorList>
            <person name="Liu Q."/>
            <person name="Xin Y.-H."/>
        </authorList>
    </citation>
    <scope>NUCLEOTIDE SEQUENCE [LARGE SCALE GENOMIC DNA]</scope>
    <source>
        <strain evidence="2 3">AM23</strain>
    </source>
</reference>
<dbReference type="EMBL" id="SSWH01000003">
    <property type="protein sequence ID" value="THJ67305.1"/>
    <property type="molecule type" value="Genomic_DNA"/>
</dbReference>
<dbReference type="AlphaFoldDB" id="A0A4S5E6T2"/>
<accession>A0A4S5E6T2</accession>
<dbReference type="InterPro" id="IPR043129">
    <property type="entry name" value="ATPase_NBD"/>
</dbReference>
<evidence type="ECO:0000313" key="3">
    <source>
        <dbReference type="Proteomes" id="UP000305233"/>
    </source>
</evidence>
<organism evidence="2 3">
    <name type="scientific">Arthrobacter echini</name>
    <dbReference type="NCBI Taxonomy" id="1529066"/>
    <lineage>
        <taxon>Bacteria</taxon>
        <taxon>Bacillati</taxon>
        <taxon>Actinomycetota</taxon>
        <taxon>Actinomycetes</taxon>
        <taxon>Micrococcales</taxon>
        <taxon>Micrococcaceae</taxon>
        <taxon>Arthrobacter</taxon>
    </lineage>
</organism>
<dbReference type="SUPFAM" id="SSF53067">
    <property type="entry name" value="Actin-like ATPase domain"/>
    <property type="match status" value="1"/>
</dbReference>